<dbReference type="AlphaFoldDB" id="F4RUT6"/>
<dbReference type="EMBL" id="GL883122">
    <property type="protein sequence ID" value="EGG03754.1"/>
    <property type="molecule type" value="Genomic_DNA"/>
</dbReference>
<accession>F4RUT6</accession>
<evidence type="ECO:0000313" key="3">
    <source>
        <dbReference type="Proteomes" id="UP000001072"/>
    </source>
</evidence>
<gene>
    <name evidence="2" type="ORF">MELLADRAFT_89839</name>
</gene>
<dbReference type="RefSeq" id="XP_007412868.1">
    <property type="nucleotide sequence ID" value="XM_007412806.1"/>
</dbReference>
<dbReference type="Pfam" id="PF18718">
    <property type="entry name" value="CxC5"/>
    <property type="match status" value="1"/>
</dbReference>
<dbReference type="GeneID" id="18935344"/>
<proteinExistence type="predicted"/>
<dbReference type="VEuPathDB" id="FungiDB:MELLADRAFT_89839"/>
<dbReference type="KEGG" id="mlr:MELLADRAFT_89839"/>
<reference evidence="3" key="1">
    <citation type="journal article" date="2011" name="Proc. Natl. Acad. Sci. U.S.A.">
        <title>Obligate biotrophy features unraveled by the genomic analysis of rust fungi.</title>
        <authorList>
            <person name="Duplessis S."/>
            <person name="Cuomo C.A."/>
            <person name="Lin Y.-C."/>
            <person name="Aerts A."/>
            <person name="Tisserant E."/>
            <person name="Veneault-Fourrey C."/>
            <person name="Joly D.L."/>
            <person name="Hacquard S."/>
            <person name="Amselem J."/>
            <person name="Cantarel B.L."/>
            <person name="Chiu R."/>
            <person name="Coutinho P.M."/>
            <person name="Feau N."/>
            <person name="Field M."/>
            <person name="Frey P."/>
            <person name="Gelhaye E."/>
            <person name="Goldberg J."/>
            <person name="Grabherr M.G."/>
            <person name="Kodira C.D."/>
            <person name="Kohler A."/>
            <person name="Kuees U."/>
            <person name="Lindquist E.A."/>
            <person name="Lucas S.M."/>
            <person name="Mago R."/>
            <person name="Mauceli E."/>
            <person name="Morin E."/>
            <person name="Murat C."/>
            <person name="Pangilinan J.L."/>
            <person name="Park R."/>
            <person name="Pearson M."/>
            <person name="Quesneville H."/>
            <person name="Rouhier N."/>
            <person name="Sakthikumar S."/>
            <person name="Salamov A.A."/>
            <person name="Schmutz J."/>
            <person name="Selles B."/>
            <person name="Shapiro H."/>
            <person name="Tanguay P."/>
            <person name="Tuskan G.A."/>
            <person name="Henrissat B."/>
            <person name="Van de Peer Y."/>
            <person name="Rouze P."/>
            <person name="Ellis J.G."/>
            <person name="Dodds P.N."/>
            <person name="Schein J.E."/>
            <person name="Zhong S."/>
            <person name="Hamelin R.C."/>
            <person name="Grigoriev I.V."/>
            <person name="Szabo L.J."/>
            <person name="Martin F."/>
        </authorList>
    </citation>
    <scope>NUCLEOTIDE SEQUENCE [LARGE SCALE GENOMIC DNA]</scope>
    <source>
        <strain evidence="3">98AG31 / pathotype 3-4-7</strain>
    </source>
</reference>
<dbReference type="InterPro" id="IPR041539">
    <property type="entry name" value="CxC5"/>
</dbReference>
<dbReference type="Proteomes" id="UP000001072">
    <property type="component" value="Unassembled WGS sequence"/>
</dbReference>
<evidence type="ECO:0000313" key="2">
    <source>
        <dbReference type="EMBL" id="EGG03754.1"/>
    </source>
</evidence>
<name>F4RUT6_MELLP</name>
<organism evidence="3">
    <name type="scientific">Melampsora larici-populina (strain 98AG31 / pathotype 3-4-7)</name>
    <name type="common">Poplar leaf rust fungus</name>
    <dbReference type="NCBI Taxonomy" id="747676"/>
    <lineage>
        <taxon>Eukaryota</taxon>
        <taxon>Fungi</taxon>
        <taxon>Dikarya</taxon>
        <taxon>Basidiomycota</taxon>
        <taxon>Pucciniomycotina</taxon>
        <taxon>Pucciniomycetes</taxon>
        <taxon>Pucciniales</taxon>
        <taxon>Melampsoraceae</taxon>
        <taxon>Melampsora</taxon>
    </lineage>
</organism>
<keyword evidence="3" id="KW-1185">Reference proteome</keyword>
<sequence length="373" mass="41862">MLLRDFVHQMDAKTPQLSATLTVKDFVRFASLTAKVQQVAGESLRPTPAQTTAVMPFLISALLTQIPEHLMGELWRLAFTHLPGCDIDTSAALRLCGLSPDLTNKLPEQFLRAPLLICICCPEASALHIHSRLDGYLYDTDGTHAVQTVILCCSNPTCGTFYRPSYYTKDGFQIYYSQAMGREPNYLHIHCHFYMTCRLAYMFQVIQMLAHVSHFNLVNWYNQIFVEDTPIAHFDPNQKFTPSMSEEVCRDGLIIHSLMNHANRRGIHQAVTSTGNDSIRFDSAIQDHLGRLSAEGTLYCDHFCSSCVRITSQTDPETGETFYKSIRAVVTDGLTIGHYWCSASSEQLQDIAKRFGLPAPEGPCTNHLNSIND</sequence>
<evidence type="ECO:0000259" key="1">
    <source>
        <dbReference type="Pfam" id="PF18718"/>
    </source>
</evidence>
<protein>
    <recommendedName>
        <fullName evidence="1">CxC5 like cysteine cluster associated with KDZ domain-containing protein</fullName>
    </recommendedName>
</protein>
<dbReference type="InParanoid" id="F4RUT6"/>
<dbReference type="OrthoDB" id="2501483at2759"/>
<dbReference type="HOGENOM" id="CLU_004966_5_1_1"/>
<feature type="domain" description="CxC5 like cysteine cluster associated with KDZ" evidence="1">
    <location>
        <begin position="107"/>
        <end position="225"/>
    </location>
</feature>